<dbReference type="InterPro" id="IPR024882">
    <property type="entry name" value="NUP58/p45/49"/>
</dbReference>
<evidence type="ECO:0000256" key="5">
    <source>
        <dbReference type="ARBA" id="ARBA00023010"/>
    </source>
</evidence>
<keyword evidence="7" id="KW-0539">Nucleus</keyword>
<dbReference type="Proteomes" id="UP001347796">
    <property type="component" value="Unassembled WGS sequence"/>
</dbReference>
<comment type="caution">
    <text evidence="10">The sequence shown here is derived from an EMBL/GenBank/DDBJ whole genome shotgun (WGS) entry which is preliminary data.</text>
</comment>
<evidence type="ECO:0000256" key="8">
    <source>
        <dbReference type="SAM" id="Coils"/>
    </source>
</evidence>
<keyword evidence="3" id="KW-0509">mRNA transport</keyword>
<keyword evidence="6" id="KW-0906">Nuclear pore complex</keyword>
<feature type="region of interest" description="Disordered" evidence="9">
    <location>
        <begin position="553"/>
        <end position="600"/>
    </location>
</feature>
<evidence type="ECO:0000256" key="4">
    <source>
        <dbReference type="ARBA" id="ARBA00022927"/>
    </source>
</evidence>
<dbReference type="AlphaFoldDB" id="A0AAN8PC24"/>
<sequence length="600" mass="60669">MATGGFSFGNTSSSAGTGGFNFGTAATPAATTAAGSTGISFGATTSTAPTAGIQPFGATAAKPQTTGLTIGIATPSTAATSTAGATTGFSLGLSAAGTTPSLGGSTGFSLNAGAAKPGLSSGLTLNTAGLSLAVPTTGTSGLSFPATSSAASTGLSGFKLGATSATTGGLGGGLFNSTASTASSIFNNVSSTTSSIGLGGVDTKTSTAASGGSTTNGKSSDVKALKETMIPDMLNQSVDSFHKYIKDEKVVREGIARMSSKPLVKVQEDTAALKQLLSVVSNTLQRNTCAVEKLKREMTQELKNAEMAHRTKDTPPGLQYENTAPNEYFQILVEDFESRMLTYRQQIEILENHLTSLHQPSRHSPAELIALLRKLHETFVALAAQLQQVHEAVKTQKEHYLNYRKIFHGDTKNIFERQQKSAVRVHVSRTIEQTGPNPFTGLTNATAVAMASVLTRSQQPSGAPPIVGLTSGLNTSSLGFGLGSSTLGTSTLGSTTLGGGGGLFGGSGLSSSVTSSITPALSFGSTLTSTPIKPLGSTGGLFGSSTSATPAATTGFGLGSTQPTLATPSLGVAPFNISSSTNQPFTLDKPPGPGGKRNKR</sequence>
<evidence type="ECO:0000256" key="3">
    <source>
        <dbReference type="ARBA" id="ARBA00022816"/>
    </source>
</evidence>
<gene>
    <name evidence="10" type="ORF">SNE40_016387</name>
</gene>
<evidence type="ECO:0000256" key="6">
    <source>
        <dbReference type="ARBA" id="ARBA00023132"/>
    </source>
</evidence>
<keyword evidence="2" id="KW-0813">Transport</keyword>
<keyword evidence="4" id="KW-0653">Protein transport</keyword>
<keyword evidence="11" id="KW-1185">Reference proteome</keyword>
<dbReference type="GO" id="GO:0008139">
    <property type="term" value="F:nuclear localization sequence binding"/>
    <property type="evidence" value="ECO:0007669"/>
    <property type="project" value="InterPro"/>
</dbReference>
<keyword evidence="8" id="KW-0175">Coiled coil</keyword>
<dbReference type="GO" id="GO:0005643">
    <property type="term" value="C:nuclear pore"/>
    <property type="evidence" value="ECO:0007669"/>
    <property type="project" value="UniProtKB-SubCell"/>
</dbReference>
<dbReference type="Pfam" id="PF15967">
    <property type="entry name" value="Nucleoporin_FG2"/>
    <property type="match status" value="1"/>
</dbReference>
<proteinExistence type="predicted"/>
<evidence type="ECO:0000256" key="1">
    <source>
        <dbReference type="ARBA" id="ARBA00004567"/>
    </source>
</evidence>
<dbReference type="PANTHER" id="PTHR13437:SF2">
    <property type="entry name" value="NUCLEOPORIN P58_P45"/>
    <property type="match status" value="1"/>
</dbReference>
<reference evidence="10 11" key="1">
    <citation type="submission" date="2024-01" db="EMBL/GenBank/DDBJ databases">
        <title>The genome of the rayed Mediterranean limpet Patella caerulea (Linnaeus, 1758).</title>
        <authorList>
            <person name="Anh-Thu Weber A."/>
            <person name="Halstead-Nussloch G."/>
        </authorList>
    </citation>
    <scope>NUCLEOTIDE SEQUENCE [LARGE SCALE GENOMIC DNA]</scope>
    <source>
        <strain evidence="10">AATW-2023a</strain>
        <tissue evidence="10">Whole specimen</tissue>
    </source>
</reference>
<evidence type="ECO:0000256" key="7">
    <source>
        <dbReference type="ARBA" id="ARBA00023242"/>
    </source>
</evidence>
<dbReference type="GO" id="GO:0017056">
    <property type="term" value="F:structural constituent of nuclear pore"/>
    <property type="evidence" value="ECO:0007669"/>
    <property type="project" value="InterPro"/>
</dbReference>
<keyword evidence="5" id="KW-0811">Translocation</keyword>
<feature type="coiled-coil region" evidence="8">
    <location>
        <begin position="291"/>
        <end position="353"/>
    </location>
</feature>
<dbReference type="PANTHER" id="PTHR13437">
    <property type="entry name" value="NUCLEOPORIN P58/P45 NUCLEOPORIN-LIKE PROTEIN 1"/>
    <property type="match status" value="1"/>
</dbReference>
<comment type="subcellular location">
    <subcellularLocation>
        <location evidence="1">Nucleus</location>
        <location evidence="1">Nuclear pore complex</location>
    </subcellularLocation>
</comment>
<evidence type="ECO:0000256" key="2">
    <source>
        <dbReference type="ARBA" id="ARBA00022448"/>
    </source>
</evidence>
<accession>A0AAN8PC24</accession>
<evidence type="ECO:0000313" key="11">
    <source>
        <dbReference type="Proteomes" id="UP001347796"/>
    </source>
</evidence>
<dbReference type="Gene3D" id="6.10.140.1350">
    <property type="match status" value="1"/>
</dbReference>
<protein>
    <recommendedName>
        <fullName evidence="12">Nucleoporin p58/p45</fullName>
    </recommendedName>
</protein>
<dbReference type="EMBL" id="JAZGQO010000011">
    <property type="protein sequence ID" value="KAK6172799.1"/>
    <property type="molecule type" value="Genomic_DNA"/>
</dbReference>
<dbReference type="GO" id="GO:0015031">
    <property type="term" value="P:protein transport"/>
    <property type="evidence" value="ECO:0007669"/>
    <property type="project" value="UniProtKB-KW"/>
</dbReference>
<evidence type="ECO:0000256" key="9">
    <source>
        <dbReference type="SAM" id="MobiDB-lite"/>
    </source>
</evidence>
<name>A0AAN8PC24_PATCE</name>
<feature type="compositionally biased region" description="Polar residues" evidence="9">
    <location>
        <begin position="576"/>
        <end position="585"/>
    </location>
</feature>
<dbReference type="GO" id="GO:0051028">
    <property type="term" value="P:mRNA transport"/>
    <property type="evidence" value="ECO:0007669"/>
    <property type="project" value="UniProtKB-KW"/>
</dbReference>
<evidence type="ECO:0008006" key="12">
    <source>
        <dbReference type="Google" id="ProtNLM"/>
    </source>
</evidence>
<organism evidence="10 11">
    <name type="scientific">Patella caerulea</name>
    <name type="common">Rayed Mediterranean limpet</name>
    <dbReference type="NCBI Taxonomy" id="87958"/>
    <lineage>
        <taxon>Eukaryota</taxon>
        <taxon>Metazoa</taxon>
        <taxon>Spiralia</taxon>
        <taxon>Lophotrochozoa</taxon>
        <taxon>Mollusca</taxon>
        <taxon>Gastropoda</taxon>
        <taxon>Patellogastropoda</taxon>
        <taxon>Patelloidea</taxon>
        <taxon>Patellidae</taxon>
        <taxon>Patella</taxon>
    </lineage>
</organism>
<evidence type="ECO:0000313" key="10">
    <source>
        <dbReference type="EMBL" id="KAK6172799.1"/>
    </source>
</evidence>